<sequence>MQNYIEMMKMQLVLQSGAARNPLTNLMVMSGFDLAVRTFPTWSDWFGGCCRRKRVSAVPQSSTRTPRASITCERGTPHQQRNAPAPSTVYGSRMDAVIHSVTTRPAMKTLLSVTHHDYLPHEFDPVRLDADVYFELNDLKVTDGQVEMIKFKLYCYEHDVQHLQAFVDTCAVDYERRMANKLGAHRYFFDQMVTTKVKGNTQNPLPTTHLIYTKTKFTTNRTFDNVFFSQRKQVRDRTQFFFTQRDWYDKKGIPYTLGFMFHGPPGTGKTSSIKAIANEGRRHIINVQLSEIKTKQQLQHLFFNDDIHVYNGTQTEKYTIPVSERLYVIEDIDAMGDTVLRREWKKPTPVKKEQTGDPFLDREKEEEKEVFDLSFLLNLLDGTLEANGRILIITTNFPERIDKALIRPGRVDMIVHFDRCTLDVLQEMVTSFYDNPDLVVPENPDLEGKWTPAEVNQILFRNFGAPEQGIQDLVSLTHRDLYGFTDPPPDQIV</sequence>
<dbReference type="InterPro" id="IPR027417">
    <property type="entry name" value="P-loop_NTPase"/>
</dbReference>
<evidence type="ECO:0000256" key="2">
    <source>
        <dbReference type="SAM" id="MobiDB-lite"/>
    </source>
</evidence>
<dbReference type="PANTHER" id="PTHR23070">
    <property type="entry name" value="BCS1 AAA-TYPE ATPASE"/>
    <property type="match status" value="1"/>
</dbReference>
<dbReference type="InterPro" id="IPR003593">
    <property type="entry name" value="AAA+_ATPase"/>
</dbReference>
<dbReference type="Pfam" id="PF00004">
    <property type="entry name" value="AAA"/>
    <property type="match status" value="1"/>
</dbReference>
<dbReference type="SUPFAM" id="SSF52540">
    <property type="entry name" value="P-loop containing nucleoside triphosphate hydrolases"/>
    <property type="match status" value="1"/>
</dbReference>
<dbReference type="GO" id="GO:0016887">
    <property type="term" value="F:ATP hydrolysis activity"/>
    <property type="evidence" value="ECO:0007669"/>
    <property type="project" value="InterPro"/>
</dbReference>
<proteinExistence type="inferred from homology"/>
<reference evidence="4" key="1">
    <citation type="journal article" date="2020" name="Nature">
        <title>Giant virus diversity and host interactions through global metagenomics.</title>
        <authorList>
            <person name="Schulz F."/>
            <person name="Roux S."/>
            <person name="Paez-Espino D."/>
            <person name="Jungbluth S."/>
            <person name="Walsh D.A."/>
            <person name="Denef V.J."/>
            <person name="McMahon K.D."/>
            <person name="Konstantinidis K.T."/>
            <person name="Eloe-Fadrosh E.A."/>
            <person name="Kyrpides N.C."/>
            <person name="Woyke T."/>
        </authorList>
    </citation>
    <scope>NUCLEOTIDE SEQUENCE</scope>
    <source>
        <strain evidence="4">GVMAG-S-1035231-58</strain>
    </source>
</reference>
<organism evidence="4">
    <name type="scientific">viral metagenome</name>
    <dbReference type="NCBI Taxonomy" id="1070528"/>
    <lineage>
        <taxon>unclassified sequences</taxon>
        <taxon>metagenomes</taxon>
        <taxon>organismal metagenomes</taxon>
    </lineage>
</organism>
<dbReference type="InterPro" id="IPR050747">
    <property type="entry name" value="Mitochondrial_chaperone_BCS1"/>
</dbReference>
<dbReference type="InterPro" id="IPR003959">
    <property type="entry name" value="ATPase_AAA_core"/>
</dbReference>
<name>A0A6C0M0F6_9ZZZZ</name>
<protein>
    <recommendedName>
        <fullName evidence="3">AAA+ ATPase domain-containing protein</fullName>
    </recommendedName>
</protein>
<dbReference type="PROSITE" id="PS00674">
    <property type="entry name" value="AAA"/>
    <property type="match status" value="1"/>
</dbReference>
<dbReference type="EMBL" id="MN740639">
    <property type="protein sequence ID" value="QHU36509.1"/>
    <property type="molecule type" value="Genomic_DNA"/>
</dbReference>
<evidence type="ECO:0000256" key="1">
    <source>
        <dbReference type="ARBA" id="ARBA00007448"/>
    </source>
</evidence>
<dbReference type="SMART" id="SM00382">
    <property type="entry name" value="AAA"/>
    <property type="match status" value="1"/>
</dbReference>
<dbReference type="AlphaFoldDB" id="A0A6C0M0F6"/>
<dbReference type="Gene3D" id="3.40.50.300">
    <property type="entry name" value="P-loop containing nucleotide triphosphate hydrolases"/>
    <property type="match status" value="1"/>
</dbReference>
<accession>A0A6C0M0F6</accession>
<evidence type="ECO:0000259" key="3">
    <source>
        <dbReference type="SMART" id="SM00382"/>
    </source>
</evidence>
<evidence type="ECO:0000313" key="4">
    <source>
        <dbReference type="EMBL" id="QHU36509.1"/>
    </source>
</evidence>
<feature type="domain" description="AAA+ ATPase" evidence="3">
    <location>
        <begin position="255"/>
        <end position="421"/>
    </location>
</feature>
<dbReference type="GO" id="GO:0005524">
    <property type="term" value="F:ATP binding"/>
    <property type="evidence" value="ECO:0007669"/>
    <property type="project" value="InterPro"/>
</dbReference>
<feature type="compositionally biased region" description="Polar residues" evidence="2">
    <location>
        <begin position="58"/>
        <end position="68"/>
    </location>
</feature>
<dbReference type="InterPro" id="IPR003960">
    <property type="entry name" value="ATPase_AAA_CS"/>
</dbReference>
<comment type="similarity">
    <text evidence="1">Belongs to the AAA ATPase family. BCS1 subfamily.</text>
</comment>
<feature type="region of interest" description="Disordered" evidence="2">
    <location>
        <begin position="58"/>
        <end position="87"/>
    </location>
</feature>